<reference evidence="3 4" key="1">
    <citation type="journal article" date="2020" name="bioRxiv">
        <title>Metabolic contributions of an alphaproteobacterial endosymbiont in the apicomplexan Cardiosporidium cionae.</title>
        <authorList>
            <person name="Hunter E.S."/>
            <person name="Paight C.J."/>
            <person name="Lane C.E."/>
        </authorList>
    </citation>
    <scope>NUCLEOTIDE SEQUENCE [LARGE SCALE GENOMIC DNA]</scope>
    <source>
        <strain evidence="3">ESH_2018</strain>
    </source>
</reference>
<dbReference type="InterPro" id="IPR011990">
    <property type="entry name" value="TPR-like_helical_dom_sf"/>
</dbReference>
<dbReference type="Gene3D" id="1.10.220.160">
    <property type="match status" value="1"/>
</dbReference>
<dbReference type="Gene3D" id="6.10.140.2220">
    <property type="match status" value="1"/>
</dbReference>
<dbReference type="EMBL" id="JADAQX010000059">
    <property type="protein sequence ID" value="KAF8822370.1"/>
    <property type="molecule type" value="Genomic_DNA"/>
</dbReference>
<organism evidence="3 4">
    <name type="scientific">Cardiosporidium cionae</name>
    <dbReference type="NCBI Taxonomy" id="476202"/>
    <lineage>
        <taxon>Eukaryota</taxon>
        <taxon>Sar</taxon>
        <taxon>Alveolata</taxon>
        <taxon>Apicomplexa</taxon>
        <taxon>Aconoidasida</taxon>
        <taxon>Nephromycida</taxon>
        <taxon>Cardiosporidium</taxon>
    </lineage>
</organism>
<gene>
    <name evidence="3" type="ORF">IE077_003890</name>
</gene>
<dbReference type="InterPro" id="IPR019734">
    <property type="entry name" value="TPR_rpt"/>
</dbReference>
<evidence type="ECO:0000313" key="4">
    <source>
        <dbReference type="Proteomes" id="UP000823046"/>
    </source>
</evidence>
<dbReference type="CDD" id="cd20071">
    <property type="entry name" value="SET_SMYD"/>
    <property type="match status" value="1"/>
</dbReference>
<dbReference type="SUPFAM" id="SSF48452">
    <property type="entry name" value="TPR-like"/>
    <property type="match status" value="1"/>
</dbReference>
<dbReference type="PANTHER" id="PTHR46455:SF5">
    <property type="entry name" value="SET AND MYND DOMAIN CONTAINING, ARTHROPOD-SPECIFIC, MEMBER 4, ISOFORM A"/>
    <property type="match status" value="1"/>
</dbReference>
<keyword evidence="3" id="KW-0808">Transferase</keyword>
<keyword evidence="2" id="KW-0802">TPR repeat</keyword>
<sequence length="1171" mass="132168">MALQQFLEKSASIGSVRLGEFVEQREAKLVMEDIAEQELSLLQEKIPEYVKDGIANDAKGALKHFLQQYPKCLDALLILADIYRHQNNWQSAIKTYYAALYCYPENSRVKRLLQAMEESCLAKISTLPHIYKVWMFSPKHRPYAPDSEFLSPFAAFYDGSEKFQILEDGTNRSCRVIARVSLYPGETVAKVTPFVTTPHILPDGEIFFTCFHCLKERKVSDTPAYSCPSNPHTCPFVFCSWDCLMKNVRIHALECPKMAIILAAARESNLPYSSVLHILRALFKASLEQEHVSEERETLGQLFCLPSFYGHVKQGQQQLFHSFSLLAERIQLEFPPLLYLNLPRGDLIEIMIIIWTHSCYVKFNSATAFQQQLDPQITSGLVLCPLLGRFHHSCVPTCCYSFDEGGTVTIRTICNVPPGGTLCVSVLPDLYIPQNERKSFRNQPKIFGCGCSRCITTDEEKCHIRSIRCKVCIRGFCCPQKQDSLQKALNFYSVLGPRNSAITSSNENSKNKEDVAVEHGASQQIWKCRSCGEKSIEFSQYYCNVEKEIIELMEDGEAAFIIGKTLQARKIFRKLTDEYSAQLHPNHYILYNANTMLAGLLRHNPGKNIGESLVCLRRAIIAAEAVLPPCHTDKLHLYVALADVTFCLSNLYKLSNRGTGLPDHFLLEPIHTALWNADVTLGANSTIRLLVLQKLRKLASVTNICTPPLHERVGVVMWDSFLRFCRDSTENSTLEMQVKISKCSGCTDAADIASRDPAFPAFQAVKKGIPISASALAILKYFKDVKHLGNGLNVLGIAAMHSHSNLVEILLKEEFPFMDENEWKITPLLAMSASILPGINDEDEYVDRKQSAILRMFVRKSNELDQRLSRKTGTTKALLLSACTNSVLGTQSALHYSVIRRKVHLTRQLIKSGHPVMLLNDEYATPLHLAIVGNCYEVTEEMLKHKIDVHAKTKRGETAFLLSAYNLNVSTGRLLVTYDAKVVDAVTEFERVNVFHAVVLGICKINTISFKTISDTNSAVAVALSGMNDATCGFDYTLIPTSLDSKDHKELQHRIIEPENRNLFIFPSHMLKRLTKGIKWCEFFHDICPETQLLRRTTSGYTPIELFDILWKNFCIKRAEISAASELYIAGFTREQKQGIENGWTAVSQLVNRIMYILRDVMQGEKKILQQ</sequence>
<keyword evidence="1" id="KW-0040">ANK repeat</keyword>
<evidence type="ECO:0000256" key="2">
    <source>
        <dbReference type="PROSITE-ProRule" id="PRU00339"/>
    </source>
</evidence>
<dbReference type="Proteomes" id="UP000823046">
    <property type="component" value="Unassembled WGS sequence"/>
</dbReference>
<proteinExistence type="predicted"/>
<dbReference type="SUPFAM" id="SSF82199">
    <property type="entry name" value="SET domain"/>
    <property type="match status" value="1"/>
</dbReference>
<dbReference type="InterPro" id="IPR046341">
    <property type="entry name" value="SET_dom_sf"/>
</dbReference>
<dbReference type="Gene3D" id="2.170.270.10">
    <property type="entry name" value="SET domain"/>
    <property type="match status" value="1"/>
</dbReference>
<dbReference type="GO" id="GO:0008168">
    <property type="term" value="F:methyltransferase activity"/>
    <property type="evidence" value="ECO:0007669"/>
    <property type="project" value="UniProtKB-KW"/>
</dbReference>
<protein>
    <submittedName>
        <fullName evidence="3">Histone lysine methyltransferase, SET</fullName>
    </submittedName>
</protein>
<feature type="repeat" description="TPR" evidence="2">
    <location>
        <begin position="73"/>
        <end position="106"/>
    </location>
</feature>
<dbReference type="GO" id="GO:0032259">
    <property type="term" value="P:methylation"/>
    <property type="evidence" value="ECO:0007669"/>
    <property type="project" value="UniProtKB-KW"/>
</dbReference>
<dbReference type="Gene3D" id="1.25.40.20">
    <property type="entry name" value="Ankyrin repeat-containing domain"/>
    <property type="match status" value="1"/>
</dbReference>
<feature type="repeat" description="ANK" evidence="1">
    <location>
        <begin position="922"/>
        <end position="954"/>
    </location>
</feature>
<dbReference type="Pfam" id="PF14559">
    <property type="entry name" value="TPR_19"/>
    <property type="match status" value="1"/>
</dbReference>
<comment type="caution">
    <text evidence="3">The sequence shown here is derived from an EMBL/GenBank/DDBJ whole genome shotgun (WGS) entry which is preliminary data.</text>
</comment>
<dbReference type="InterPro" id="IPR036770">
    <property type="entry name" value="Ankyrin_rpt-contain_sf"/>
</dbReference>
<evidence type="ECO:0000313" key="3">
    <source>
        <dbReference type="EMBL" id="KAF8822370.1"/>
    </source>
</evidence>
<dbReference type="PANTHER" id="PTHR46455">
    <property type="entry name" value="SET AND MYND DOMAIN CONTAINING, ARTHROPOD-SPECIFIC, MEMBER 4, ISOFORM A"/>
    <property type="match status" value="1"/>
</dbReference>
<accession>A0ABQ7JFE8</accession>
<dbReference type="Pfam" id="PF12796">
    <property type="entry name" value="Ank_2"/>
    <property type="match status" value="1"/>
</dbReference>
<dbReference type="InterPro" id="IPR053010">
    <property type="entry name" value="SET_SmydA-8"/>
</dbReference>
<dbReference type="PROSITE" id="PS50005">
    <property type="entry name" value="TPR"/>
    <property type="match status" value="1"/>
</dbReference>
<dbReference type="Gene3D" id="1.25.40.10">
    <property type="entry name" value="Tetratricopeptide repeat domain"/>
    <property type="match status" value="1"/>
</dbReference>
<dbReference type="InterPro" id="IPR002110">
    <property type="entry name" value="Ankyrin_rpt"/>
</dbReference>
<dbReference type="SUPFAM" id="SSF48403">
    <property type="entry name" value="Ankyrin repeat"/>
    <property type="match status" value="1"/>
</dbReference>
<keyword evidence="4" id="KW-1185">Reference proteome</keyword>
<evidence type="ECO:0000256" key="1">
    <source>
        <dbReference type="PROSITE-ProRule" id="PRU00023"/>
    </source>
</evidence>
<keyword evidence="3" id="KW-0489">Methyltransferase</keyword>
<name>A0ABQ7JFE8_9APIC</name>
<dbReference type="PROSITE" id="PS50088">
    <property type="entry name" value="ANK_REPEAT"/>
    <property type="match status" value="1"/>
</dbReference>
<dbReference type="SMART" id="SM00248">
    <property type="entry name" value="ANK"/>
    <property type="match status" value="4"/>
</dbReference>